<sequence>MRSSRSKTQQAQATEQKATIAYPPNCKEINEELSTDDLIRRLKDISMAFQQLSQDDDNSQYIPLALSLSNDFYLEHSSRDVKLLVACSIADVFRVYAPNAPYQNEELVKKIFRFFIDQLHGLKDPKHPTFKRYFYLLENLAWVKSFNICIELDDSQSIFCELFSLIFSIVNENHSEKVKNFMIDMLTPLILESDATSPELMEIIFTQLIEPKKTQSKNACALAKEVIKKSIKTLGPYLINYLATAVTSEINPNGEDVLESNSNSHKGLGNNQGANYFKKNISGVCDLIYELNKVIPETLQEFLPQLEYKIKSNEENERCAFTKLLARLFSDKESTLSKSYPELWKCFLGRFKDISATVRMRCVQYSMHFLVNHPEMKSDITEQMKQRQHDQDENVRHEVVMAIISAARKGMDNINEELLEFVKERTLDKKFKIRREALYGLAQLYRQYSLGIKPEGASATTDDGLNAIKQLSWIKNKCLHNYYQTGLEDKLLVERIVHTCLIPCSLPLEERVKVLYTFYVTIDAHAARAFNEMLRQQQIVRRQVCDILEVMKEPSGAAKDDNLKKKVQICARSLLEPVKTEEYIMKLVQNLENNITLREHLELIVSSANQTSHDEDGTFIPPPSNAAIEQSAREILRSLGYPVQTNSFYVIIKNLMERVAPIMIDHEGILMLFNFVSDSLLGDGELDSKLGITNSAKRGLELILSFANVFPTLFHGKEPYNSYLLPFLWLEHSNHKIAELVLQILTSIGTKPFSKPGRDESSLPFWAQPSDVIPRIINSCILTASSPKQAKYAIQCLNAVVTNEHEKDKIFGQILDSIKEAGLTLEGSHFRTHLVALGMIATCGGQNKYPAVLKSIINKFVVQGLIMKDTRSDIEIKAQERSEASLPSENFDFEQSLDRCSEEVKCKIEGIKLIVRWAQGLKLNYLTMPDKLDLQEKYVKTAQATLRICSAIIQNGGDLNEKELAGTTLEKAHLRLAAANAMIRIAANDNITAEKAPRRDCVDGESGESKNDNPNPKRAPAGISTLFTPSHLHVLATALIDPQEFVRERFSVKLHKKLISLELGLDFLAIFSLGGYFSSELPFYKKLQTYLLNNLTKRRELVKTNSAYLQHLHPDCTLPFVIHLLAHMPFYTRYDDVGQLEVVKECLWFIMEPMVFKNENYSYTFLKKTFESIKTCIDKTTAPEDDGPLSADAQIVNYKIYCACDLAIGLLSSKTQNYAAKESPIRPQLHSKYYTRSKMLVENNIKSYLPPPMQFPPPKRCGSETENTSKNVKRRRGG</sequence>
<reference evidence="7" key="1">
    <citation type="submission" date="2018-10" db="EMBL/GenBank/DDBJ databases">
        <title>Transcriptome assembly of Aceria tosichella (Wheat curl mite) Type 2.</title>
        <authorList>
            <person name="Scully E.D."/>
            <person name="Geib S.M."/>
            <person name="Palmer N.A."/>
            <person name="Gupta A.K."/>
            <person name="Sarath G."/>
            <person name="Tatineni S."/>
        </authorList>
    </citation>
    <scope>NUCLEOTIDE SEQUENCE</scope>
    <source>
        <strain evidence="7">LincolnNE</strain>
    </source>
</reference>
<keyword evidence="3" id="KW-0498">Mitosis</keyword>
<keyword evidence="4" id="KW-0539">Nucleus</keyword>
<evidence type="ECO:0000256" key="1">
    <source>
        <dbReference type="ARBA" id="ARBA00004123"/>
    </source>
</evidence>
<dbReference type="EMBL" id="GGYP01005689">
    <property type="protein sequence ID" value="MDE50460.1"/>
    <property type="molecule type" value="Transcribed_RNA"/>
</dbReference>
<organism evidence="7">
    <name type="scientific">Aceria tosichella</name>
    <name type="common">wheat curl mite</name>
    <dbReference type="NCBI Taxonomy" id="561515"/>
    <lineage>
        <taxon>Eukaryota</taxon>
        <taxon>Metazoa</taxon>
        <taxon>Ecdysozoa</taxon>
        <taxon>Arthropoda</taxon>
        <taxon>Chelicerata</taxon>
        <taxon>Arachnida</taxon>
        <taxon>Acari</taxon>
        <taxon>Acariformes</taxon>
        <taxon>Trombidiformes</taxon>
        <taxon>Prostigmata</taxon>
        <taxon>Eupodina</taxon>
        <taxon>Eriophyoidea</taxon>
        <taxon>Eriophyidae</taxon>
        <taxon>Eriophyinae</taxon>
        <taxon>Aceriini</taxon>
        <taxon>Aceria</taxon>
    </lineage>
</organism>
<comment type="subcellular location">
    <subcellularLocation>
        <location evidence="1">Nucleus</location>
    </subcellularLocation>
</comment>
<feature type="region of interest" description="Disordered" evidence="6">
    <location>
        <begin position="1"/>
        <end position="21"/>
    </location>
</feature>
<feature type="compositionally biased region" description="Pro residues" evidence="6">
    <location>
        <begin position="1249"/>
        <end position="1259"/>
    </location>
</feature>
<feature type="region of interest" description="Disordered" evidence="6">
    <location>
        <begin position="996"/>
        <end position="1022"/>
    </location>
</feature>
<proteinExistence type="predicted"/>
<evidence type="ECO:0000256" key="4">
    <source>
        <dbReference type="ARBA" id="ARBA00023242"/>
    </source>
</evidence>
<dbReference type="GO" id="GO:0000785">
    <property type="term" value="C:chromatin"/>
    <property type="evidence" value="ECO:0007669"/>
    <property type="project" value="TreeGrafter"/>
</dbReference>
<dbReference type="SUPFAM" id="SSF48371">
    <property type="entry name" value="ARM repeat"/>
    <property type="match status" value="1"/>
</dbReference>
<keyword evidence="5" id="KW-0131">Cell cycle</keyword>
<dbReference type="GO" id="GO:0005634">
    <property type="term" value="C:nucleus"/>
    <property type="evidence" value="ECO:0007669"/>
    <property type="project" value="UniProtKB-SubCell"/>
</dbReference>
<dbReference type="CDD" id="cd19953">
    <property type="entry name" value="PDS5"/>
    <property type="match status" value="1"/>
</dbReference>
<dbReference type="PANTHER" id="PTHR12663:SF0">
    <property type="entry name" value="PRECOCIOUS DISSOCIATION OF SISTERS 5, ISOFORM A"/>
    <property type="match status" value="1"/>
</dbReference>
<feature type="compositionally biased region" description="Low complexity" evidence="6">
    <location>
        <begin position="8"/>
        <end position="21"/>
    </location>
</feature>
<keyword evidence="2" id="KW-0132">Cell division</keyword>
<evidence type="ECO:0000256" key="5">
    <source>
        <dbReference type="ARBA" id="ARBA00023306"/>
    </source>
</evidence>
<accession>A0A6G1SKM6</accession>
<protein>
    <submittedName>
        <fullName evidence="7">Sister chromatid cohesion protein PDS5 B</fullName>
    </submittedName>
</protein>
<evidence type="ECO:0000256" key="2">
    <source>
        <dbReference type="ARBA" id="ARBA00022618"/>
    </source>
</evidence>
<evidence type="ECO:0000256" key="3">
    <source>
        <dbReference type="ARBA" id="ARBA00022776"/>
    </source>
</evidence>
<dbReference type="PANTHER" id="PTHR12663">
    <property type="entry name" value="ANDROGEN INDUCED INHIBITOR OF PROLIFERATION AS3 / PDS5-RELATED"/>
    <property type="match status" value="1"/>
</dbReference>
<gene>
    <name evidence="7" type="primary">PDS5B</name>
    <name evidence="7" type="ORF">g.14226</name>
</gene>
<evidence type="ECO:0000313" key="7">
    <source>
        <dbReference type="EMBL" id="MDE50460.1"/>
    </source>
</evidence>
<dbReference type="InterPro" id="IPR039776">
    <property type="entry name" value="Pds5"/>
</dbReference>
<evidence type="ECO:0000256" key="6">
    <source>
        <dbReference type="SAM" id="MobiDB-lite"/>
    </source>
</evidence>
<dbReference type="Pfam" id="PF20168">
    <property type="entry name" value="PDS5"/>
    <property type="match status" value="1"/>
</dbReference>
<dbReference type="InterPro" id="IPR011989">
    <property type="entry name" value="ARM-like"/>
</dbReference>
<dbReference type="InterPro" id="IPR016024">
    <property type="entry name" value="ARM-type_fold"/>
</dbReference>
<dbReference type="AlphaFoldDB" id="A0A6G1SKM6"/>
<dbReference type="GO" id="GO:0051301">
    <property type="term" value="P:cell division"/>
    <property type="evidence" value="ECO:0007669"/>
    <property type="project" value="UniProtKB-KW"/>
</dbReference>
<name>A0A6G1SKM6_9ACAR</name>
<feature type="region of interest" description="Disordered" evidence="6">
    <location>
        <begin position="1249"/>
        <end position="1278"/>
    </location>
</feature>
<dbReference type="GO" id="GO:0006281">
    <property type="term" value="P:DNA repair"/>
    <property type="evidence" value="ECO:0007669"/>
    <property type="project" value="TreeGrafter"/>
</dbReference>
<dbReference type="GO" id="GO:0007064">
    <property type="term" value="P:mitotic sister chromatid cohesion"/>
    <property type="evidence" value="ECO:0007669"/>
    <property type="project" value="InterPro"/>
</dbReference>
<dbReference type="Gene3D" id="1.25.10.10">
    <property type="entry name" value="Leucine-rich Repeat Variant"/>
    <property type="match status" value="1"/>
</dbReference>
<feature type="compositionally biased region" description="Basic and acidic residues" evidence="6">
    <location>
        <begin position="996"/>
        <end position="1011"/>
    </location>
</feature>